<gene>
    <name evidence="6" type="ORF">ALQ04_05384</name>
</gene>
<dbReference type="GO" id="GO:0004519">
    <property type="term" value="F:endonuclease activity"/>
    <property type="evidence" value="ECO:0007669"/>
    <property type="project" value="UniProtKB-KW"/>
</dbReference>
<feature type="compositionally biased region" description="Basic and acidic residues" evidence="4">
    <location>
        <begin position="1"/>
        <end position="10"/>
    </location>
</feature>
<evidence type="ECO:0000313" key="7">
    <source>
        <dbReference type="Proteomes" id="UP000277236"/>
    </source>
</evidence>
<evidence type="ECO:0000256" key="4">
    <source>
        <dbReference type="SAM" id="MobiDB-lite"/>
    </source>
</evidence>
<comment type="caution">
    <text evidence="6">The sequence shown here is derived from an EMBL/GenBank/DDBJ whole genome shotgun (WGS) entry which is preliminary data.</text>
</comment>
<name>A0A3M4LZV0_PSECI</name>
<keyword evidence="3" id="KW-0378">Hydrolase</keyword>
<keyword evidence="1" id="KW-0540">Nuclease</keyword>
<evidence type="ECO:0000256" key="2">
    <source>
        <dbReference type="ARBA" id="ARBA00022759"/>
    </source>
</evidence>
<dbReference type="Gene3D" id="2.40.50.90">
    <property type="match status" value="1"/>
</dbReference>
<organism evidence="6 7">
    <name type="scientific">Pseudomonas cichorii</name>
    <dbReference type="NCBI Taxonomy" id="36746"/>
    <lineage>
        <taxon>Bacteria</taxon>
        <taxon>Pseudomonadati</taxon>
        <taxon>Pseudomonadota</taxon>
        <taxon>Gammaproteobacteria</taxon>
        <taxon>Pseudomonadales</taxon>
        <taxon>Pseudomonadaceae</taxon>
        <taxon>Pseudomonas</taxon>
    </lineage>
</organism>
<dbReference type="InterPro" id="IPR016071">
    <property type="entry name" value="Staphylococal_nuclease_OB-fold"/>
</dbReference>
<evidence type="ECO:0000256" key="3">
    <source>
        <dbReference type="ARBA" id="ARBA00022801"/>
    </source>
</evidence>
<evidence type="ECO:0000259" key="5">
    <source>
        <dbReference type="PROSITE" id="PS50830"/>
    </source>
</evidence>
<dbReference type="EMBL" id="RBRE01000041">
    <property type="protein sequence ID" value="RMQ46604.1"/>
    <property type="molecule type" value="Genomic_DNA"/>
</dbReference>
<dbReference type="PANTHER" id="PTHR12302">
    <property type="entry name" value="EBNA2 BINDING PROTEIN P100"/>
    <property type="match status" value="1"/>
</dbReference>
<dbReference type="InterPro" id="IPR035437">
    <property type="entry name" value="SNase_OB-fold_sf"/>
</dbReference>
<dbReference type="PROSITE" id="PS50830">
    <property type="entry name" value="TNASE_3"/>
    <property type="match status" value="1"/>
</dbReference>
<dbReference type="AlphaFoldDB" id="A0A3M4LZV0"/>
<reference evidence="6 7" key="1">
    <citation type="submission" date="2018-08" db="EMBL/GenBank/DDBJ databases">
        <title>Recombination of ecologically and evolutionarily significant loci maintains genetic cohesion in the Pseudomonas syringae species complex.</title>
        <authorList>
            <person name="Dillon M."/>
            <person name="Thakur S."/>
            <person name="Almeida R.N.D."/>
            <person name="Weir B.S."/>
            <person name="Guttman D.S."/>
        </authorList>
    </citation>
    <scope>NUCLEOTIDE SEQUENCE [LARGE SCALE GENOMIC DNA]</scope>
    <source>
        <strain evidence="6 7">ICMP 3353</strain>
    </source>
</reference>
<dbReference type="SMART" id="SM00318">
    <property type="entry name" value="SNc"/>
    <property type="match status" value="1"/>
</dbReference>
<feature type="region of interest" description="Disordered" evidence="4">
    <location>
        <begin position="1"/>
        <end position="24"/>
    </location>
</feature>
<sequence length="334" mass="36568">MQLRQCHQDPFHSGQASEPGRVQRVSPVLHRQAEDSGRWRPRRQVQVAFRCVRRNQSQVILAVLGWLMSYSRLLEKAPLAGAFFMGAIWLPAAQAFCPAPQGLPVAQVQRVVDGDTLRLTDGRNVRMIGLNTPETGKNGQSAEPFAVAAQRRLQALVDASGGQVSLRLGQQAQDHYGRTLANVYARNGANLEAQMLGEGLGYLVAVAPNVALVDCQKDAELKARKAGLGVWRNSPVQPAGQIDKGGFALISAQVRDVQRNRGGIWIELQGSLVLRIAPELLAQFDSAQLESLQGRQIEARGWVVDRSRRGGLESGQARWMMPITHPAMLSLPSR</sequence>
<evidence type="ECO:0000256" key="1">
    <source>
        <dbReference type="ARBA" id="ARBA00022722"/>
    </source>
</evidence>
<feature type="domain" description="TNase-like" evidence="5">
    <location>
        <begin position="102"/>
        <end position="233"/>
    </location>
</feature>
<dbReference type="SUPFAM" id="SSF50199">
    <property type="entry name" value="Staphylococcal nuclease"/>
    <property type="match status" value="1"/>
</dbReference>
<protein>
    <submittedName>
        <fullName evidence="6">Nuclease</fullName>
    </submittedName>
</protein>
<evidence type="ECO:0000313" key="6">
    <source>
        <dbReference type="EMBL" id="RMQ46604.1"/>
    </source>
</evidence>
<keyword evidence="2" id="KW-0255">Endonuclease</keyword>
<proteinExistence type="predicted"/>
<dbReference type="GO" id="GO:0016787">
    <property type="term" value="F:hydrolase activity"/>
    <property type="evidence" value="ECO:0007669"/>
    <property type="project" value="UniProtKB-KW"/>
</dbReference>
<dbReference type="Proteomes" id="UP000277236">
    <property type="component" value="Unassembled WGS sequence"/>
</dbReference>
<accession>A0A3M4LZV0</accession>
<dbReference type="Pfam" id="PF00565">
    <property type="entry name" value="SNase"/>
    <property type="match status" value="1"/>
</dbReference>
<dbReference type="PANTHER" id="PTHR12302:SF3">
    <property type="entry name" value="SERINE_THREONINE-PROTEIN KINASE 31"/>
    <property type="match status" value="1"/>
</dbReference>